<dbReference type="InterPro" id="IPR003593">
    <property type="entry name" value="AAA+_ATPase"/>
</dbReference>
<dbReference type="InterPro" id="IPR036640">
    <property type="entry name" value="ABC1_TM_sf"/>
</dbReference>
<organism evidence="10 11">
    <name type="scientific">Streptococcus suis (strain BM407)</name>
    <dbReference type="NCBI Taxonomy" id="568814"/>
    <lineage>
        <taxon>Bacteria</taxon>
        <taxon>Bacillati</taxon>
        <taxon>Bacillota</taxon>
        <taxon>Bacilli</taxon>
        <taxon>Lactobacillales</taxon>
        <taxon>Streptococcaceae</taxon>
        <taxon>Streptococcus</taxon>
    </lineage>
</organism>
<feature type="transmembrane region" description="Helical" evidence="7">
    <location>
        <begin position="144"/>
        <end position="163"/>
    </location>
</feature>
<dbReference type="InterPro" id="IPR011527">
    <property type="entry name" value="ABC1_TM_dom"/>
</dbReference>
<keyword evidence="6 7" id="KW-0472">Membrane</keyword>
<dbReference type="InterPro" id="IPR017871">
    <property type="entry name" value="ABC_transporter-like_CS"/>
</dbReference>
<evidence type="ECO:0000256" key="3">
    <source>
        <dbReference type="ARBA" id="ARBA00022741"/>
    </source>
</evidence>
<dbReference type="GO" id="GO:0005524">
    <property type="term" value="F:ATP binding"/>
    <property type="evidence" value="ECO:0007669"/>
    <property type="project" value="UniProtKB-KW"/>
</dbReference>
<dbReference type="GeneID" id="8154759"/>
<dbReference type="PANTHER" id="PTHR24221:SF654">
    <property type="entry name" value="ATP-BINDING CASSETTE SUB-FAMILY B MEMBER 6"/>
    <property type="match status" value="1"/>
</dbReference>
<dbReference type="PANTHER" id="PTHR24221">
    <property type="entry name" value="ATP-BINDING CASSETTE SUB-FAMILY B"/>
    <property type="match status" value="1"/>
</dbReference>
<feature type="domain" description="ABC transmembrane type-1" evidence="9">
    <location>
        <begin position="7"/>
        <end position="283"/>
    </location>
</feature>
<evidence type="ECO:0000259" key="8">
    <source>
        <dbReference type="PROSITE" id="PS50893"/>
    </source>
</evidence>
<sequence length="525" mass="58888">MKKRNFWLTLSCIFAVALLNVGFLYQYRYIIDAIAAGDRQAFVSYFVQMGLTVLVMLVFEYIRQIANVSYLNQVGFQLQATFIGKIFDLPFRQFVEQGAGAYISQLNNDLETVKEDYYDAFFTIFQGACTFGIASLALLSLDGLTAIFLILISFLPVVIPYLFKKRRRLNQEAISDSQQVYNTRVSDVFLSYLQVKNSHQRQQVLDGLNDRYQAVNDKVNQATRTTVTMRLLVGFVFYLTTLSIIFIGGFQVFSGALTIGGLTAILTISEQLVDPINSIAAAFLDRHAVKKLKQEFELSTFGQETKGQELASAFQSIQLVKASYAVGEKQVFEDLTVAFERGKKYLILGESGSGKSSLALILTKNSQLQAGDIYVDQISLSDLSYQAIQDKIAYLPQEGSLFHDTVLYNLTMGREVPEDRLMFHIKTVNLDSRFPSYASLSEEISDDSGLSGGQKQRLLLIRALLQDKDILLLDESLSALDQETYAVIENYLASLADKTLIHISHRVSDEVLSRYDGVVRIGESN</sequence>
<evidence type="ECO:0000256" key="2">
    <source>
        <dbReference type="ARBA" id="ARBA00022692"/>
    </source>
</evidence>
<dbReference type="PROSITE" id="PS50929">
    <property type="entry name" value="ABC_TM1F"/>
    <property type="match status" value="1"/>
</dbReference>
<protein>
    <submittedName>
        <fullName evidence="10">ABC transporter ATP-binding membrane protein</fullName>
    </submittedName>
</protein>
<dbReference type="InterPro" id="IPR039421">
    <property type="entry name" value="Type_1_exporter"/>
</dbReference>
<dbReference type="Proteomes" id="UP000009077">
    <property type="component" value="Chromosome"/>
</dbReference>
<dbReference type="InterPro" id="IPR003439">
    <property type="entry name" value="ABC_transporter-like_ATP-bd"/>
</dbReference>
<dbReference type="SUPFAM" id="SSF52540">
    <property type="entry name" value="P-loop containing nucleoside triphosphate hydrolases"/>
    <property type="match status" value="1"/>
</dbReference>
<dbReference type="EMBL" id="FM252032">
    <property type="protein sequence ID" value="CAZ56713.1"/>
    <property type="molecule type" value="Genomic_DNA"/>
</dbReference>
<evidence type="ECO:0000256" key="5">
    <source>
        <dbReference type="ARBA" id="ARBA00022989"/>
    </source>
</evidence>
<dbReference type="PROSITE" id="PS00211">
    <property type="entry name" value="ABC_TRANSPORTER_1"/>
    <property type="match status" value="1"/>
</dbReference>
<keyword evidence="3" id="KW-0547">Nucleotide-binding</keyword>
<feature type="transmembrane region" description="Helical" evidence="7">
    <location>
        <begin position="231"/>
        <end position="253"/>
    </location>
</feature>
<feature type="transmembrane region" description="Helical" evidence="7">
    <location>
        <begin position="117"/>
        <end position="138"/>
    </location>
</feature>
<keyword evidence="4 10" id="KW-0067">ATP-binding</keyword>
<feature type="domain" description="ABC transporter" evidence="8">
    <location>
        <begin position="317"/>
        <end position="524"/>
    </location>
</feature>
<dbReference type="RefSeq" id="WP_012027878.1">
    <property type="nucleotide sequence ID" value="NC_012926.1"/>
</dbReference>
<dbReference type="AlphaFoldDB" id="A0A0H3MXG2"/>
<evidence type="ECO:0000259" key="9">
    <source>
        <dbReference type="PROSITE" id="PS50929"/>
    </source>
</evidence>
<dbReference type="InterPro" id="IPR027417">
    <property type="entry name" value="P-loop_NTPase"/>
</dbReference>
<dbReference type="CDD" id="cd03228">
    <property type="entry name" value="ABCC_MRP_Like"/>
    <property type="match status" value="1"/>
</dbReference>
<evidence type="ECO:0000256" key="7">
    <source>
        <dbReference type="SAM" id="Phobius"/>
    </source>
</evidence>
<comment type="subcellular location">
    <subcellularLocation>
        <location evidence="1">Cell membrane</location>
        <topology evidence="1">Multi-pass membrane protein</topology>
    </subcellularLocation>
</comment>
<dbReference type="GO" id="GO:0005886">
    <property type="term" value="C:plasma membrane"/>
    <property type="evidence" value="ECO:0007669"/>
    <property type="project" value="UniProtKB-SubCell"/>
</dbReference>
<dbReference type="HOGENOM" id="CLU_000604_84_3_9"/>
<dbReference type="Gene3D" id="3.40.50.300">
    <property type="entry name" value="P-loop containing nucleotide triphosphate hydrolases"/>
    <property type="match status" value="1"/>
</dbReference>
<dbReference type="SMART" id="SM00382">
    <property type="entry name" value="AAA"/>
    <property type="match status" value="1"/>
</dbReference>
<evidence type="ECO:0000313" key="11">
    <source>
        <dbReference type="Proteomes" id="UP000009077"/>
    </source>
</evidence>
<accession>A0A0H3MXG2</accession>
<keyword evidence="2 7" id="KW-0812">Transmembrane</keyword>
<dbReference type="GO" id="GO:0016887">
    <property type="term" value="F:ATP hydrolysis activity"/>
    <property type="evidence" value="ECO:0007669"/>
    <property type="project" value="InterPro"/>
</dbReference>
<dbReference type="Pfam" id="PF00664">
    <property type="entry name" value="ABC_membrane"/>
    <property type="match status" value="1"/>
</dbReference>
<name>A0A0H3MXG2_STRS4</name>
<gene>
    <name evidence="10" type="ordered locus">SSUBM407_1857</name>
</gene>
<evidence type="ECO:0000256" key="4">
    <source>
        <dbReference type="ARBA" id="ARBA00022840"/>
    </source>
</evidence>
<reference evidence="10 11" key="1">
    <citation type="journal article" date="2009" name="PLoS ONE">
        <title>Rapid evolution of virulence and drug resistance in the emerging zoonotic pathogen Streptococcus suis.</title>
        <authorList>
            <person name="Holden M.T.G."/>
            <person name="Hauser H."/>
            <person name="Sanders M."/>
            <person name="Ngo T.H."/>
            <person name="Cherevach I."/>
            <person name="Cronin A."/>
            <person name="Goodhead I."/>
            <person name="Mungall K."/>
            <person name="Quail M.A."/>
            <person name="Price C."/>
            <person name="Rabbinowitsch E."/>
            <person name="Sharp S."/>
            <person name="Croucher N.J."/>
            <person name="Chieu T.B."/>
            <person name="Mai N.T.H."/>
            <person name="Diep T.S."/>
            <person name="Chinh N.T."/>
            <person name="Kehoe M."/>
            <person name="Leigh J.A."/>
            <person name="Ward P.N."/>
            <person name="Dowson C.G."/>
            <person name="Whatmore A.M."/>
            <person name="Chanter N."/>
            <person name="Iversen P."/>
            <person name="Gottschalk M."/>
            <person name="Slater J.D."/>
            <person name="Smith H.E."/>
            <person name="Spratt B.G."/>
            <person name="Xu J."/>
            <person name="Ye C."/>
            <person name="Bentley S."/>
            <person name="Barrell B.G."/>
            <person name="Schultsz C."/>
            <person name="Maskell D.J."/>
            <person name="Parkhill J."/>
        </authorList>
    </citation>
    <scope>NUCLEOTIDE SEQUENCE [LARGE SCALE GENOMIC DNA]</scope>
    <source>
        <strain evidence="10 11">BM407</strain>
    </source>
</reference>
<dbReference type="CDD" id="cd07346">
    <property type="entry name" value="ABC_6TM_exporters"/>
    <property type="match status" value="1"/>
</dbReference>
<dbReference type="GO" id="GO:0140359">
    <property type="term" value="F:ABC-type transporter activity"/>
    <property type="evidence" value="ECO:0007669"/>
    <property type="project" value="InterPro"/>
</dbReference>
<keyword evidence="5 7" id="KW-1133">Transmembrane helix</keyword>
<dbReference type="PROSITE" id="PS50893">
    <property type="entry name" value="ABC_TRANSPORTER_2"/>
    <property type="match status" value="1"/>
</dbReference>
<evidence type="ECO:0000313" key="10">
    <source>
        <dbReference type="EMBL" id="CAZ56713.1"/>
    </source>
</evidence>
<dbReference type="KEGG" id="ssb:SSUBM407_1857"/>
<keyword evidence="11" id="KW-1185">Reference proteome</keyword>
<proteinExistence type="predicted"/>
<dbReference type="SUPFAM" id="SSF90123">
    <property type="entry name" value="ABC transporter transmembrane region"/>
    <property type="match status" value="1"/>
</dbReference>
<feature type="transmembrane region" description="Helical" evidence="7">
    <location>
        <begin position="42"/>
        <end position="62"/>
    </location>
</feature>
<dbReference type="PATRIC" id="fig|568814.3.peg.1893"/>
<evidence type="ECO:0000256" key="6">
    <source>
        <dbReference type="ARBA" id="ARBA00023136"/>
    </source>
</evidence>
<dbReference type="GO" id="GO:0034040">
    <property type="term" value="F:ATPase-coupled lipid transmembrane transporter activity"/>
    <property type="evidence" value="ECO:0007669"/>
    <property type="project" value="TreeGrafter"/>
</dbReference>
<dbReference type="Pfam" id="PF00005">
    <property type="entry name" value="ABC_tran"/>
    <property type="match status" value="1"/>
</dbReference>
<evidence type="ECO:0000256" key="1">
    <source>
        <dbReference type="ARBA" id="ARBA00004651"/>
    </source>
</evidence>
<dbReference type="Gene3D" id="1.20.1560.10">
    <property type="entry name" value="ABC transporter type 1, transmembrane domain"/>
    <property type="match status" value="1"/>
</dbReference>